<sequence>MNSLNGDVAVARLDAAVEAFLDIMTAPEHTMVPVPERASQPSLAERARVNLKPATDEVARLAEDAAASAKAAQEAADKANQITGLSTVFDAIELASVPLPDVWAPLTDSLRLVTGHGREV</sequence>
<dbReference type="EMBL" id="RAWX01000009">
    <property type="protein sequence ID" value="RKJ83771.1"/>
    <property type="molecule type" value="Genomic_DNA"/>
</dbReference>
<reference evidence="1 2" key="1">
    <citation type="submission" date="2018-09" db="EMBL/GenBank/DDBJ databases">
        <title>Genome sequencing of Aeromonas veronii MS-17-88.</title>
        <authorList>
            <person name="Tekedar H.C."/>
            <person name="Arick M.A."/>
            <person name="Hsu C.-Y."/>
            <person name="Thrash A."/>
            <person name="Karsi A."/>
            <person name="Lawrence M.L."/>
            <person name="Abdelhamed H."/>
        </authorList>
    </citation>
    <scope>NUCLEOTIDE SEQUENCE [LARGE SCALE GENOMIC DNA]</scope>
    <source>
        <strain evidence="1 2">MS 17-88</strain>
    </source>
</reference>
<dbReference type="RefSeq" id="WP_220702451.1">
    <property type="nucleotide sequence ID" value="NZ_RAWX01000009.1"/>
</dbReference>
<gene>
    <name evidence="1" type="ORF">D6R50_23990</name>
</gene>
<dbReference type="Proteomes" id="UP000281725">
    <property type="component" value="Unassembled WGS sequence"/>
</dbReference>
<organism evidence="1 2">
    <name type="scientific">Aeromonas veronii</name>
    <dbReference type="NCBI Taxonomy" id="654"/>
    <lineage>
        <taxon>Bacteria</taxon>
        <taxon>Pseudomonadati</taxon>
        <taxon>Pseudomonadota</taxon>
        <taxon>Gammaproteobacteria</taxon>
        <taxon>Aeromonadales</taxon>
        <taxon>Aeromonadaceae</taxon>
        <taxon>Aeromonas</taxon>
    </lineage>
</organism>
<name>A0A3A9I5N3_AERVE</name>
<comment type="caution">
    <text evidence="1">The sequence shown here is derived from an EMBL/GenBank/DDBJ whole genome shotgun (WGS) entry which is preliminary data.</text>
</comment>
<accession>A0A3A9I5N3</accession>
<dbReference type="AlphaFoldDB" id="A0A3A9I5N3"/>
<evidence type="ECO:0000313" key="2">
    <source>
        <dbReference type="Proteomes" id="UP000281725"/>
    </source>
</evidence>
<proteinExistence type="predicted"/>
<feature type="non-terminal residue" evidence="1">
    <location>
        <position position="120"/>
    </location>
</feature>
<evidence type="ECO:0000313" key="1">
    <source>
        <dbReference type="EMBL" id="RKJ83771.1"/>
    </source>
</evidence>
<protein>
    <submittedName>
        <fullName evidence="1">Uncharacterized protein</fullName>
    </submittedName>
</protein>